<dbReference type="OrthoDB" id="80147at2"/>
<dbReference type="AlphaFoldDB" id="A0A1H9PK57"/>
<evidence type="ECO:0000313" key="2">
    <source>
        <dbReference type="Proteomes" id="UP000199572"/>
    </source>
</evidence>
<evidence type="ECO:0000313" key="1">
    <source>
        <dbReference type="EMBL" id="SER48666.1"/>
    </source>
</evidence>
<organism evidence="1 2">
    <name type="scientific">Pedobacter rhizosphaerae</name>
    <dbReference type="NCBI Taxonomy" id="390241"/>
    <lineage>
        <taxon>Bacteria</taxon>
        <taxon>Pseudomonadati</taxon>
        <taxon>Bacteroidota</taxon>
        <taxon>Sphingobacteriia</taxon>
        <taxon>Sphingobacteriales</taxon>
        <taxon>Sphingobacteriaceae</taxon>
        <taxon>Pedobacter</taxon>
    </lineage>
</organism>
<protein>
    <submittedName>
        <fullName evidence="1">Uncharacterized protein</fullName>
    </submittedName>
</protein>
<gene>
    <name evidence="1" type="ORF">SAMN04488023_1104</name>
</gene>
<accession>A0A1H9PK57</accession>
<dbReference type="EMBL" id="FOGG01000010">
    <property type="protein sequence ID" value="SER48666.1"/>
    <property type="molecule type" value="Genomic_DNA"/>
</dbReference>
<sequence>MVVSLEEMQEDIFRRFTDKTNGGDFGIIQIEFPLNTEMLKVSLVHYKAQNVVYKFSFSSVQSYMLIQENLPDEAREGLTYSATFKSVVLKELLGSKYMEYLHMWTDLPIFFDDASLKNVKHYCVYAQNVIVNIVTDQIPVIEIFED</sequence>
<reference evidence="1 2" key="1">
    <citation type="submission" date="2016-10" db="EMBL/GenBank/DDBJ databases">
        <authorList>
            <person name="de Groot N.N."/>
        </authorList>
    </citation>
    <scope>NUCLEOTIDE SEQUENCE [LARGE SCALE GENOMIC DNA]</scope>
    <source>
        <strain evidence="1 2">DSM 18610</strain>
    </source>
</reference>
<name>A0A1H9PK57_9SPHI</name>
<dbReference type="RefSeq" id="WP_090883867.1">
    <property type="nucleotide sequence ID" value="NZ_FOGG01000010.1"/>
</dbReference>
<dbReference type="Proteomes" id="UP000199572">
    <property type="component" value="Unassembled WGS sequence"/>
</dbReference>
<proteinExistence type="predicted"/>
<keyword evidence="2" id="KW-1185">Reference proteome</keyword>